<gene>
    <name evidence="2" type="ORF">VPR_130</name>
</gene>
<dbReference type="Proteomes" id="UP000240283">
    <property type="component" value="Segment"/>
</dbReference>
<feature type="compositionally biased region" description="Basic and acidic residues" evidence="1">
    <location>
        <begin position="31"/>
        <end position="63"/>
    </location>
</feature>
<evidence type="ECO:0000313" key="2">
    <source>
        <dbReference type="EMBL" id="AUG88494.1"/>
    </source>
</evidence>
<dbReference type="EMBL" id="MG603697">
    <property type="protein sequence ID" value="AUG88494.1"/>
    <property type="molecule type" value="Genomic_DNA"/>
</dbReference>
<feature type="region of interest" description="Disordered" evidence="1">
    <location>
        <begin position="31"/>
        <end position="97"/>
    </location>
</feature>
<protein>
    <submittedName>
        <fullName evidence="2">Uncharacterized protein</fullName>
    </submittedName>
</protein>
<proteinExistence type="predicted"/>
<sequence>MGMRNVSDGNFTPALSLGNMSQDEVKYIEDIQGDSRSDLRKRLDAQNAPKKDPAPFRTSREGVLKALNESPTITPTGEVIRRKTPTYLPDSETNDESAADLKATFSNFFGRPVEEDTTEPAKEQMEQLEQAKQEELKKGSDVAVQGDPTAPRPDKEKIAEIEKAQKQILPDLGVELMGEQSRRGFEENWEQNNHFPETALRFFLNVLSGVPIGAAYMDASDFYDNRQATDRRHAYREELLEDGYSPESIEKWITTGNQDDLFDRDKRMMDRRKDELGLSQSEATLEGTLLGNQQKQNELDAYDPDYENKMKDLELEHKLAQIGASKASAQASLAAVRKAMQPNIPYSKMTESQNTAYNAMQNMIAGNSAFNNTFEGGRVMDGKTYPGATFLGEVTSRLMDNSGVNGWSEAAIRSLPGETMKALRLERDFLAGIMRKESGAAVSASEWQTRGSTFFPRRDDTPQDIARKSLLRELAIMNMQSQTGYSKWDGEKLGELQGITGNVVGYNPSTQKYIFSDGSAATLEQIQSVARLSK</sequence>
<feature type="compositionally biased region" description="Basic and acidic residues" evidence="1">
    <location>
        <begin position="119"/>
        <end position="140"/>
    </location>
</feature>
<organism evidence="2 3">
    <name type="scientific">Vibrio phage Vp_R1</name>
    <dbReference type="NCBI Taxonomy" id="2059867"/>
    <lineage>
        <taxon>Viruses</taxon>
        <taxon>Duplodnaviria</taxon>
        <taxon>Heunggongvirae</taxon>
        <taxon>Uroviricota</taxon>
        <taxon>Caudoviricetes</taxon>
        <taxon>Grimontviridae</taxon>
        <taxon>Dalianvirus</taxon>
        <taxon>Dalianvirus R1</taxon>
    </lineage>
</organism>
<evidence type="ECO:0000313" key="3">
    <source>
        <dbReference type="Proteomes" id="UP000240283"/>
    </source>
</evidence>
<name>A0A2H5BQ86_9CAUD</name>
<reference evidence="2 3" key="1">
    <citation type="submission" date="2017-12" db="EMBL/GenBank/DDBJ databases">
        <title>Genomic analysis of a novel phage Vp_R1 lytic to Vibrio parahaemolyticus.</title>
        <authorList>
            <person name="Ren H."/>
            <person name="Li Z."/>
        </authorList>
    </citation>
    <scope>NUCLEOTIDE SEQUENCE [LARGE SCALE GENOMIC DNA]</scope>
</reference>
<feature type="region of interest" description="Disordered" evidence="1">
    <location>
        <begin position="110"/>
        <end position="156"/>
    </location>
</feature>
<evidence type="ECO:0000256" key="1">
    <source>
        <dbReference type="SAM" id="MobiDB-lite"/>
    </source>
</evidence>
<keyword evidence="3" id="KW-1185">Reference proteome</keyword>
<accession>A0A2H5BQ86</accession>